<evidence type="ECO:0000313" key="9">
    <source>
        <dbReference type="EMBL" id="GER58941.1"/>
    </source>
</evidence>
<dbReference type="InterPro" id="IPR002942">
    <property type="entry name" value="S4_RNA-bd"/>
</dbReference>
<name>A0A5J4IZG1_9FLAO</name>
<dbReference type="EC" id="5.4.99.-" evidence="6"/>
<dbReference type="Gene3D" id="3.10.290.10">
    <property type="entry name" value="RNA-binding S4 domain"/>
    <property type="match status" value="1"/>
</dbReference>
<comment type="catalytic activity">
    <reaction evidence="3">
        <text>uridine(35) in tRNA(Tyr) = pseudouridine(35) in tRNA(Tyr)</text>
        <dbReference type="Rhea" id="RHEA:60556"/>
        <dbReference type="Rhea" id="RHEA-COMP:15607"/>
        <dbReference type="Rhea" id="RHEA-COMP:15608"/>
        <dbReference type="ChEBI" id="CHEBI:65314"/>
        <dbReference type="ChEBI" id="CHEBI:65315"/>
    </reaction>
</comment>
<organism evidence="9 10">
    <name type="scientific">Patiriisocius marinus</name>
    <dbReference type="NCBI Taxonomy" id="1397112"/>
    <lineage>
        <taxon>Bacteria</taxon>
        <taxon>Pseudomonadati</taxon>
        <taxon>Bacteroidota</taxon>
        <taxon>Flavobacteriia</taxon>
        <taxon>Flavobacteriales</taxon>
        <taxon>Flavobacteriaceae</taxon>
        <taxon>Patiriisocius</taxon>
    </lineage>
</organism>
<evidence type="ECO:0000256" key="6">
    <source>
        <dbReference type="RuleBase" id="RU003887"/>
    </source>
</evidence>
<gene>
    <name evidence="9" type="primary">rluF</name>
    <name evidence="9" type="ORF">ULMA_10490</name>
</gene>
<dbReference type="InterPro" id="IPR018496">
    <property type="entry name" value="PsdUridine_synth_RsuA/RluB_CS"/>
</dbReference>
<dbReference type="Proteomes" id="UP000326509">
    <property type="component" value="Unassembled WGS sequence"/>
</dbReference>
<accession>A0A5J4IZG1</accession>
<dbReference type="InterPro" id="IPR020103">
    <property type="entry name" value="PsdUridine_synth_cat_dom_sf"/>
</dbReference>
<evidence type="ECO:0000256" key="2">
    <source>
        <dbReference type="ARBA" id="ARBA00023235"/>
    </source>
</evidence>
<dbReference type="Pfam" id="PF01479">
    <property type="entry name" value="S4"/>
    <property type="match status" value="1"/>
</dbReference>
<keyword evidence="10" id="KW-1185">Reference proteome</keyword>
<dbReference type="SUPFAM" id="SSF55120">
    <property type="entry name" value="Pseudouridine synthase"/>
    <property type="match status" value="1"/>
</dbReference>
<feature type="compositionally biased region" description="Basic and acidic residues" evidence="7">
    <location>
        <begin position="250"/>
        <end position="268"/>
    </location>
</feature>
<dbReference type="Gene3D" id="3.30.70.580">
    <property type="entry name" value="Pseudouridine synthase I, catalytic domain, N-terminal subdomain"/>
    <property type="match status" value="1"/>
</dbReference>
<reference evidence="9 10" key="1">
    <citation type="submission" date="2019-08" db="EMBL/GenBank/DDBJ databases">
        <title>Draft genome sequence of Ulvibacter marinus type strain NBRC 109484.</title>
        <authorList>
            <person name="Kawano K."/>
            <person name="Ushijima N."/>
            <person name="Kihara M."/>
            <person name="Itoh H."/>
        </authorList>
    </citation>
    <scope>NUCLEOTIDE SEQUENCE [LARGE SCALE GENOMIC DNA]</scope>
    <source>
        <strain evidence="9 10">NBRC 109484</strain>
    </source>
</reference>
<dbReference type="PROSITE" id="PS50889">
    <property type="entry name" value="S4"/>
    <property type="match status" value="1"/>
</dbReference>
<evidence type="ECO:0000256" key="1">
    <source>
        <dbReference type="ARBA" id="ARBA00008348"/>
    </source>
</evidence>
<dbReference type="PANTHER" id="PTHR47683">
    <property type="entry name" value="PSEUDOURIDINE SYNTHASE FAMILY PROTEIN-RELATED"/>
    <property type="match status" value="1"/>
</dbReference>
<feature type="region of interest" description="Disordered" evidence="7">
    <location>
        <begin position="239"/>
        <end position="287"/>
    </location>
</feature>
<keyword evidence="5" id="KW-0694">RNA-binding</keyword>
<dbReference type="InterPro" id="IPR042092">
    <property type="entry name" value="PsdUridine_s_RsuA/RluB/E/F_cat"/>
</dbReference>
<dbReference type="CDD" id="cd02554">
    <property type="entry name" value="PseudoU_synth_RluF"/>
    <property type="match status" value="1"/>
</dbReference>
<dbReference type="SUPFAM" id="SSF55174">
    <property type="entry name" value="Alpha-L RNA-binding motif"/>
    <property type="match status" value="1"/>
</dbReference>
<protein>
    <recommendedName>
        <fullName evidence="6">Pseudouridine synthase</fullName>
        <ecNumber evidence="6">5.4.99.-</ecNumber>
    </recommendedName>
</protein>
<evidence type="ECO:0000313" key="10">
    <source>
        <dbReference type="Proteomes" id="UP000326509"/>
    </source>
</evidence>
<dbReference type="GO" id="GO:0003723">
    <property type="term" value="F:RNA binding"/>
    <property type="evidence" value="ECO:0007669"/>
    <property type="project" value="UniProtKB-KW"/>
</dbReference>
<sequence>MAHHPDSTRLNKAISDSGYCSRRQADTLIEQGRVTLNGAPVSLGDRAMPDDKIEVDGNLITENNNLVYIALNKPVGITCTTDLRVEGNVVEFIGHSERIFHVGRLDKPSEGLLLMTNDGDIVNKILRAGNKHEKEYIVRVNRHVTDDFLKRMSSGIPIAELETTTKPCKVERLSRFVFRIILIQGLNRQIRRMCEYLDYEVESLQRVRIMNIELGDLEIGKWRDLTVKELQDLKDSVEQSDNSAFVDATTNKKEPEYKKRETKNEPRSSRKPLNSTGGRRRRGRNNS</sequence>
<evidence type="ECO:0000256" key="4">
    <source>
        <dbReference type="ARBA" id="ARBA00036535"/>
    </source>
</evidence>
<dbReference type="Pfam" id="PF00849">
    <property type="entry name" value="PseudoU_synth_2"/>
    <property type="match status" value="1"/>
</dbReference>
<feature type="compositionally biased region" description="Basic residues" evidence="7">
    <location>
        <begin position="278"/>
        <end position="287"/>
    </location>
</feature>
<dbReference type="GO" id="GO:0160138">
    <property type="term" value="F:23S rRNA pseudouridine(2604) synthase activity"/>
    <property type="evidence" value="ECO:0007669"/>
    <property type="project" value="UniProtKB-EC"/>
</dbReference>
<comment type="catalytic activity">
    <reaction evidence="4">
        <text>uridine(2604) in 23S rRNA = pseudouridine(2604) in 23S rRNA</text>
        <dbReference type="Rhea" id="RHEA:38875"/>
        <dbReference type="Rhea" id="RHEA-COMP:10093"/>
        <dbReference type="Rhea" id="RHEA-COMP:10094"/>
        <dbReference type="ChEBI" id="CHEBI:65314"/>
        <dbReference type="ChEBI" id="CHEBI:65315"/>
        <dbReference type="EC" id="5.4.99.21"/>
    </reaction>
</comment>
<dbReference type="SMART" id="SM00363">
    <property type="entry name" value="S4"/>
    <property type="match status" value="1"/>
</dbReference>
<comment type="caution">
    <text evidence="9">The sequence shown here is derived from an EMBL/GenBank/DDBJ whole genome shotgun (WGS) entry which is preliminary data.</text>
</comment>
<dbReference type="InterPro" id="IPR020094">
    <property type="entry name" value="TruA/RsuA/RluB/E/F_N"/>
</dbReference>
<dbReference type="InterPro" id="IPR000748">
    <property type="entry name" value="PsdUridine_synth_RsuA/RluB/E/F"/>
</dbReference>
<evidence type="ECO:0000256" key="3">
    <source>
        <dbReference type="ARBA" id="ARBA00036390"/>
    </source>
</evidence>
<dbReference type="AlphaFoldDB" id="A0A5J4IZG1"/>
<dbReference type="PROSITE" id="PS01149">
    <property type="entry name" value="PSI_RSU"/>
    <property type="match status" value="1"/>
</dbReference>
<dbReference type="PANTHER" id="PTHR47683:SF2">
    <property type="entry name" value="RNA-BINDING S4 DOMAIN-CONTAINING PROTEIN"/>
    <property type="match status" value="1"/>
</dbReference>
<evidence type="ECO:0000256" key="5">
    <source>
        <dbReference type="PROSITE-ProRule" id="PRU00182"/>
    </source>
</evidence>
<keyword evidence="2 6" id="KW-0413">Isomerase</keyword>
<dbReference type="OrthoDB" id="9807213at2"/>
<dbReference type="RefSeq" id="WP_151673022.1">
    <property type="nucleotide sequence ID" value="NZ_BKCG01000002.1"/>
</dbReference>
<dbReference type="InterPro" id="IPR050343">
    <property type="entry name" value="RsuA_PseudoU_synthase"/>
</dbReference>
<dbReference type="NCBIfam" id="NF007784">
    <property type="entry name" value="PRK10475.1"/>
    <property type="match status" value="1"/>
</dbReference>
<evidence type="ECO:0000256" key="7">
    <source>
        <dbReference type="SAM" id="MobiDB-lite"/>
    </source>
</evidence>
<comment type="similarity">
    <text evidence="1 6">Belongs to the pseudouridine synthase RsuA family.</text>
</comment>
<dbReference type="InterPro" id="IPR036986">
    <property type="entry name" value="S4_RNA-bd_sf"/>
</dbReference>
<evidence type="ECO:0000259" key="8">
    <source>
        <dbReference type="SMART" id="SM00363"/>
    </source>
</evidence>
<feature type="domain" description="RNA-binding S4" evidence="8">
    <location>
        <begin position="8"/>
        <end position="65"/>
    </location>
</feature>
<dbReference type="Gene3D" id="3.30.70.1560">
    <property type="entry name" value="Alpha-L RNA-binding motif"/>
    <property type="match status" value="1"/>
</dbReference>
<dbReference type="FunFam" id="3.10.290.10:FF:000003">
    <property type="entry name" value="Pseudouridine synthase"/>
    <property type="match status" value="1"/>
</dbReference>
<dbReference type="EMBL" id="BKCG01000002">
    <property type="protein sequence ID" value="GER58941.1"/>
    <property type="molecule type" value="Genomic_DNA"/>
</dbReference>
<dbReference type="FunFam" id="3.30.70.1560:FF:000002">
    <property type="entry name" value="Pseudouridine synthase"/>
    <property type="match status" value="1"/>
</dbReference>
<dbReference type="GO" id="GO:0000455">
    <property type="term" value="P:enzyme-directed rRNA pseudouridine synthesis"/>
    <property type="evidence" value="ECO:0007669"/>
    <property type="project" value="UniProtKB-ARBA"/>
</dbReference>
<dbReference type="CDD" id="cd00165">
    <property type="entry name" value="S4"/>
    <property type="match status" value="1"/>
</dbReference>
<dbReference type="NCBIfam" id="TIGR00093">
    <property type="entry name" value="pseudouridine synthase"/>
    <property type="match status" value="1"/>
</dbReference>
<proteinExistence type="inferred from homology"/>
<dbReference type="InterPro" id="IPR006145">
    <property type="entry name" value="PsdUridine_synth_RsuA/RluA"/>
</dbReference>